<evidence type="ECO:0000256" key="7">
    <source>
        <dbReference type="ARBA" id="ARBA00022729"/>
    </source>
</evidence>
<dbReference type="Pfam" id="PF00962">
    <property type="entry name" value="A_deaminase"/>
    <property type="match status" value="1"/>
</dbReference>
<keyword evidence="5" id="KW-0964">Secreted</keyword>
<dbReference type="PANTHER" id="PTHR11409:SF39">
    <property type="entry name" value="ADENOSINE DEAMINASE 2"/>
    <property type="match status" value="1"/>
</dbReference>
<comment type="subcellular location">
    <subcellularLocation>
        <location evidence="2">Secreted</location>
    </subcellularLocation>
</comment>
<evidence type="ECO:0000256" key="8">
    <source>
        <dbReference type="ARBA" id="ARBA00022801"/>
    </source>
</evidence>
<dbReference type="InterPro" id="IPR006331">
    <property type="entry name" value="ADGF"/>
</dbReference>
<keyword evidence="12" id="KW-1185">Reference proteome</keyword>
<evidence type="ECO:0000259" key="10">
    <source>
        <dbReference type="Pfam" id="PF00962"/>
    </source>
</evidence>
<feature type="domain" description="Adenosine deaminase" evidence="10">
    <location>
        <begin position="279"/>
        <end position="513"/>
    </location>
</feature>
<dbReference type="GO" id="GO:0046103">
    <property type="term" value="P:inosine biosynthetic process"/>
    <property type="evidence" value="ECO:0007669"/>
    <property type="project" value="TreeGrafter"/>
</dbReference>
<evidence type="ECO:0000313" key="12">
    <source>
        <dbReference type="Proteomes" id="UP000006352"/>
    </source>
</evidence>
<dbReference type="EMBL" id="HE797069">
    <property type="protein sequence ID" value="CCM02237.1"/>
    <property type="molecule type" value="Genomic_DNA"/>
</dbReference>
<keyword evidence="7" id="KW-0732">Signal</keyword>
<dbReference type="GO" id="GO:0005615">
    <property type="term" value="C:extracellular space"/>
    <property type="evidence" value="ECO:0007669"/>
    <property type="project" value="InterPro"/>
</dbReference>
<organism evidence="11 12">
    <name type="scientific">Fibroporia radiculosa</name>
    <dbReference type="NCBI Taxonomy" id="599839"/>
    <lineage>
        <taxon>Eukaryota</taxon>
        <taxon>Fungi</taxon>
        <taxon>Dikarya</taxon>
        <taxon>Basidiomycota</taxon>
        <taxon>Agaricomycotina</taxon>
        <taxon>Agaricomycetes</taxon>
        <taxon>Polyporales</taxon>
        <taxon>Fibroporiaceae</taxon>
        <taxon>Fibroporia</taxon>
    </lineage>
</organism>
<dbReference type="SUPFAM" id="SSF51556">
    <property type="entry name" value="Metallo-dependent hydrolases"/>
    <property type="match status" value="1"/>
</dbReference>
<sequence>MEAYFASRNDLILQDRSSRLDAYQLKQVSDVEKEADDIVRTIRTVEANSVWGVNKTTIFDYSPDDNSPNVFPGMAFLTARDIAVHTKVFHIMSKMPKGALLHAHLFATVRARKLLEIALTQPAIYIRTTTRLTPSSIKATLPLFKALPFAQRTNLTSLTDDAYIPGEFVPIRAARDNFDVSLGGPRGFDDWVISCMEINPSEAYGTHNTTAKIWAKFTSTFKVNEPLCFHMPIWKAYVKQFFLSSVEDGISYVEPRLSFWQKFCSGEDGESNIPHREWLMAYDGVIKEVKEDLKRQGRENAFVGSRVIYSTMRTDSPEQLEWYLEDCLALKQEFPHLIAGFDLIGHEDSLRPLIEYIKPLTTFQERQKELGLDIPFIFHAGETLGDGTAADMNLYDAILLGTKRIGHGFSLVKHPKLMEICKEKKIALEVCPISNEVLRLTTSIPMHPLAIMINHGLPVVLSSDDPAAWGSTGMTYDFYQVLVSSEVSGLITMGELARDSLKYSCLDDDEKQHALAAYNEQWSKFVEWVVKEYGTNLNKPARLN</sequence>
<dbReference type="EC" id="3.5.4.4" evidence="4"/>
<evidence type="ECO:0000256" key="6">
    <source>
        <dbReference type="ARBA" id="ARBA00022723"/>
    </source>
</evidence>
<evidence type="ECO:0000256" key="5">
    <source>
        <dbReference type="ARBA" id="ARBA00022525"/>
    </source>
</evidence>
<dbReference type="InterPro" id="IPR032466">
    <property type="entry name" value="Metal_Hydrolase"/>
</dbReference>
<dbReference type="OrthoDB" id="7202371at2759"/>
<dbReference type="HOGENOM" id="CLU_022829_2_0_1"/>
<name>J4HWG8_9APHY</name>
<keyword evidence="6" id="KW-0479">Metal-binding</keyword>
<comment type="similarity">
    <text evidence="3">Belongs to the metallo-dependent hydrolases superfamily. Adenosine and AMP deaminases family. ADGF subfamily.</text>
</comment>
<evidence type="ECO:0000313" key="11">
    <source>
        <dbReference type="EMBL" id="CCM02237.1"/>
    </source>
</evidence>
<dbReference type="PANTHER" id="PTHR11409">
    <property type="entry name" value="ADENOSINE DEAMINASE"/>
    <property type="match status" value="1"/>
</dbReference>
<dbReference type="STRING" id="599839.J4HWG8"/>
<dbReference type="InterPro" id="IPR001365">
    <property type="entry name" value="A_deaminase_dom"/>
</dbReference>
<dbReference type="Gene3D" id="3.20.20.140">
    <property type="entry name" value="Metal-dependent hydrolases"/>
    <property type="match status" value="1"/>
</dbReference>
<comment type="cofactor">
    <cofactor evidence="1">
        <name>Zn(2+)</name>
        <dbReference type="ChEBI" id="CHEBI:29105"/>
    </cofactor>
</comment>
<dbReference type="GO" id="GO:0046872">
    <property type="term" value="F:metal ion binding"/>
    <property type="evidence" value="ECO:0007669"/>
    <property type="project" value="UniProtKB-KW"/>
</dbReference>
<dbReference type="Proteomes" id="UP000006352">
    <property type="component" value="Unassembled WGS sequence"/>
</dbReference>
<keyword evidence="8" id="KW-0378">Hydrolase</keyword>
<evidence type="ECO:0000256" key="2">
    <source>
        <dbReference type="ARBA" id="ARBA00004613"/>
    </source>
</evidence>
<protein>
    <recommendedName>
        <fullName evidence="4">adenosine deaminase</fullName>
        <ecNumber evidence="4">3.5.4.4</ecNumber>
    </recommendedName>
</protein>
<evidence type="ECO:0000256" key="3">
    <source>
        <dbReference type="ARBA" id="ARBA00006083"/>
    </source>
</evidence>
<dbReference type="GO" id="GO:0006154">
    <property type="term" value="P:adenosine catabolic process"/>
    <property type="evidence" value="ECO:0007669"/>
    <property type="project" value="InterPro"/>
</dbReference>
<comment type="catalytic activity">
    <reaction evidence="9">
        <text>adenosine + H2O + H(+) = inosine + NH4(+)</text>
        <dbReference type="Rhea" id="RHEA:24408"/>
        <dbReference type="ChEBI" id="CHEBI:15377"/>
        <dbReference type="ChEBI" id="CHEBI:15378"/>
        <dbReference type="ChEBI" id="CHEBI:16335"/>
        <dbReference type="ChEBI" id="CHEBI:17596"/>
        <dbReference type="ChEBI" id="CHEBI:28938"/>
        <dbReference type="EC" id="3.5.4.4"/>
    </reaction>
</comment>
<reference evidence="11 12" key="1">
    <citation type="journal article" date="2012" name="Appl. Environ. Microbiol.">
        <title>Short-read sequencing for genomic analysis of the brown rot fungus Fibroporia radiculosa.</title>
        <authorList>
            <person name="Tang J.D."/>
            <person name="Perkins A.D."/>
            <person name="Sonstegard T.S."/>
            <person name="Schroeder S.G."/>
            <person name="Burgess S.C."/>
            <person name="Diehl S.V."/>
        </authorList>
    </citation>
    <scope>NUCLEOTIDE SEQUENCE [LARGE SCALE GENOMIC DNA]</scope>
    <source>
        <strain evidence="11 12">TFFH 294</strain>
    </source>
</reference>
<dbReference type="FunFam" id="3.20.20.140:FF:000017">
    <property type="entry name" value="Adenosine deaminase 2"/>
    <property type="match status" value="1"/>
</dbReference>
<dbReference type="RefSeq" id="XP_012181520.1">
    <property type="nucleotide sequence ID" value="XM_012326130.1"/>
</dbReference>
<dbReference type="InterPro" id="IPR006330">
    <property type="entry name" value="Ado/ade_deaminase"/>
</dbReference>
<evidence type="ECO:0000256" key="9">
    <source>
        <dbReference type="ARBA" id="ARBA00047764"/>
    </source>
</evidence>
<dbReference type="InParanoid" id="J4HWG8"/>
<evidence type="ECO:0000256" key="4">
    <source>
        <dbReference type="ARBA" id="ARBA00012784"/>
    </source>
</evidence>
<proteinExistence type="inferred from homology"/>
<accession>J4HWG8</accession>
<dbReference type="GeneID" id="24097148"/>
<dbReference type="AlphaFoldDB" id="J4HWG8"/>
<gene>
    <name evidence="11" type="ORF">FIBRA_04318</name>
</gene>
<dbReference type="GO" id="GO:0004000">
    <property type="term" value="F:adenosine deaminase activity"/>
    <property type="evidence" value="ECO:0007669"/>
    <property type="project" value="InterPro"/>
</dbReference>
<evidence type="ECO:0000256" key="1">
    <source>
        <dbReference type="ARBA" id="ARBA00001947"/>
    </source>
</evidence>
<dbReference type="NCBIfam" id="TIGR01431">
    <property type="entry name" value="adm_rel"/>
    <property type="match status" value="1"/>
</dbReference>